<gene>
    <name evidence="4" type="ORF">JO391_12685</name>
</gene>
<dbReference type="PROSITE" id="PS51000">
    <property type="entry name" value="HTH_DEOR_2"/>
    <property type="match status" value="1"/>
</dbReference>
<evidence type="ECO:0000313" key="4">
    <source>
        <dbReference type="EMBL" id="QYZ68628.1"/>
    </source>
</evidence>
<proteinExistence type="predicted"/>
<dbReference type="AlphaFoldDB" id="A0A8G0ZR86"/>
<organism evidence="4 5">
    <name type="scientific">Neotabrizicola shimadae</name>
    <dbReference type="NCBI Taxonomy" id="2807096"/>
    <lineage>
        <taxon>Bacteria</taxon>
        <taxon>Pseudomonadati</taxon>
        <taxon>Pseudomonadota</taxon>
        <taxon>Alphaproteobacteria</taxon>
        <taxon>Rhodobacterales</taxon>
        <taxon>Paracoccaceae</taxon>
        <taxon>Neotabrizicola</taxon>
    </lineage>
</organism>
<dbReference type="Pfam" id="PF08279">
    <property type="entry name" value="HTH_11"/>
    <property type="match status" value="1"/>
</dbReference>
<dbReference type="InterPro" id="IPR051534">
    <property type="entry name" value="CBASS_pafABC_assoc_protein"/>
</dbReference>
<keyword evidence="1" id="KW-0805">Transcription regulation</keyword>
<keyword evidence="5" id="KW-1185">Reference proteome</keyword>
<dbReference type="InterPro" id="IPR036390">
    <property type="entry name" value="WH_DNA-bd_sf"/>
</dbReference>
<dbReference type="InterPro" id="IPR013196">
    <property type="entry name" value="HTH_11"/>
</dbReference>
<feature type="domain" description="HTH deoR-type" evidence="3">
    <location>
        <begin position="2"/>
        <end position="57"/>
    </location>
</feature>
<keyword evidence="2" id="KW-0804">Transcription</keyword>
<evidence type="ECO:0000259" key="3">
    <source>
        <dbReference type="PROSITE" id="PS51000"/>
    </source>
</evidence>
<evidence type="ECO:0000313" key="5">
    <source>
        <dbReference type="Proteomes" id="UP000826300"/>
    </source>
</evidence>
<dbReference type="PANTHER" id="PTHR34580">
    <property type="match status" value="1"/>
</dbReference>
<dbReference type="PANTHER" id="PTHR34580:SF1">
    <property type="entry name" value="PROTEIN PAFC"/>
    <property type="match status" value="1"/>
</dbReference>
<dbReference type="InterPro" id="IPR036388">
    <property type="entry name" value="WH-like_DNA-bd_sf"/>
</dbReference>
<dbReference type="Gene3D" id="1.10.10.10">
    <property type="entry name" value="Winged helix-like DNA-binding domain superfamily/Winged helix DNA-binding domain"/>
    <property type="match status" value="1"/>
</dbReference>
<dbReference type="KEGG" id="nsm:JO391_12685"/>
<evidence type="ECO:0000256" key="1">
    <source>
        <dbReference type="ARBA" id="ARBA00023015"/>
    </source>
</evidence>
<reference evidence="4" key="1">
    <citation type="submission" date="2021-02" db="EMBL/GenBank/DDBJ databases">
        <title>Rhodobacter shimadae sp. nov., an aerobic anoxygenic phototrophic bacterium isolated from a hot spring.</title>
        <authorList>
            <person name="Muramatsu S."/>
            <person name="Haruta S."/>
            <person name="Hirose S."/>
            <person name="Hanada S."/>
        </authorList>
    </citation>
    <scope>NUCLEOTIDE SEQUENCE</scope>
    <source>
        <strain evidence="4">N10</strain>
    </source>
</reference>
<dbReference type="EMBL" id="CP069370">
    <property type="protein sequence ID" value="QYZ68628.1"/>
    <property type="molecule type" value="Genomic_DNA"/>
</dbReference>
<dbReference type="SUPFAM" id="SSF46785">
    <property type="entry name" value="Winged helix' DNA-binding domain"/>
    <property type="match status" value="1"/>
</dbReference>
<protein>
    <submittedName>
        <fullName evidence="4">HTH domain-containing protein</fullName>
    </submittedName>
</protein>
<dbReference type="InterPro" id="IPR001034">
    <property type="entry name" value="DeoR_HTH"/>
</dbReference>
<accession>A0A8G0ZR86</accession>
<dbReference type="Proteomes" id="UP000826300">
    <property type="component" value="Chromosome"/>
</dbReference>
<evidence type="ECO:0000256" key="2">
    <source>
        <dbReference type="ARBA" id="ARBA00023163"/>
    </source>
</evidence>
<dbReference type="GO" id="GO:0003700">
    <property type="term" value="F:DNA-binding transcription factor activity"/>
    <property type="evidence" value="ECO:0007669"/>
    <property type="project" value="InterPro"/>
</dbReference>
<name>A0A8G0ZR86_9RHOB</name>
<sequence>MRAARLLHMLLILQNRGRQSVGQLAAELEVSRRTVQRDLDALTQAGLPVITWRGAQGGVELGFDYRTRLTGLDASEAEAMGILLSLAPRLFADLGLAAALARAQAKMREAFPDQTRALIIRAQARFPVVPDPPGPADPRRAALAEAVRTGRVVRLQARSLLPVTVHPVTLELAREGWTLHCARTGHGWPEADWGDVNISARRFSD</sequence>
<dbReference type="RefSeq" id="WP_220660851.1">
    <property type="nucleotide sequence ID" value="NZ_CP069370.1"/>
</dbReference>